<accession>A0ABX6QS05</accession>
<dbReference type="InterPro" id="IPR018712">
    <property type="entry name" value="Tle1-like_cat"/>
</dbReference>
<dbReference type="EMBL" id="CP058350">
    <property type="protein sequence ID" value="QLF71047.1"/>
    <property type="molecule type" value="Genomic_DNA"/>
</dbReference>
<dbReference type="SUPFAM" id="SSF53474">
    <property type="entry name" value="alpha/beta-Hydrolases"/>
    <property type="match status" value="1"/>
</dbReference>
<dbReference type="InterPro" id="IPR029058">
    <property type="entry name" value="AB_hydrolase_fold"/>
</dbReference>
<dbReference type="Proteomes" id="UP000308530">
    <property type="component" value="Chromosome"/>
</dbReference>
<keyword evidence="3" id="KW-1185">Reference proteome</keyword>
<proteinExistence type="predicted"/>
<evidence type="ECO:0000259" key="1">
    <source>
        <dbReference type="Pfam" id="PF09994"/>
    </source>
</evidence>
<feature type="domain" description="T6SS Phospholipase effector Tle1-like catalytic" evidence="1">
    <location>
        <begin position="2"/>
        <end position="272"/>
    </location>
</feature>
<dbReference type="RefSeq" id="WP_138287740.1">
    <property type="nucleotide sequence ID" value="NZ_CP058350.1"/>
</dbReference>
<dbReference type="PANTHER" id="PTHR33840:SF1">
    <property type="entry name" value="TLE1 PHOSPHOLIPASE DOMAIN-CONTAINING PROTEIN"/>
    <property type="match status" value="1"/>
</dbReference>
<protein>
    <submittedName>
        <fullName evidence="2">DUF2235 domain-containing protein</fullName>
    </submittedName>
</protein>
<evidence type="ECO:0000313" key="2">
    <source>
        <dbReference type="EMBL" id="QLF71047.1"/>
    </source>
</evidence>
<dbReference type="Pfam" id="PF09994">
    <property type="entry name" value="T6SS_Tle1-like_cat"/>
    <property type="match status" value="1"/>
</dbReference>
<dbReference type="Gene3D" id="2.60.120.430">
    <property type="entry name" value="Galactose-binding lectin"/>
    <property type="match status" value="1"/>
</dbReference>
<sequence>MNIVVCADGTWNTPDMNDKGVPTPTNVWKFYNAVAPEDENGARQEKYYHPGIGTDGSKLKRLIGGSTGKGLGKNVKSAYRWLAATYRPGDRIFLVGFSRGAYTVRSLGGMISKCGLADLPFDNHPKQAWAAVDEIFAAYRSKGPSSIKARADLPFHNAETGVFPTKTTPIHFIGVWDTVGALGIPDDLAFLNLFDNPIGHRFHDTEISDIVVHARHAVAMDEKRQSFLPTLWQDNPKVDMQQIWFPGVHGNVGGGYAQTGLSDGALRWMIEEADKAGLAFRKEALSQIKPNDKDILHDSVSGVFKKMKTRPRAVPLVESRKASPSVHASALARQKNPPLTQGDYWVNRTLPTTATIYANDPWNATGIYLEAGTTYRLKASGEWMDASIKAGPGGTKDGRFHPSEAAHMVSSLFGKVENLTKKLLKNKQVDFWYTKREENAPWFALIGLIANNHPPPRQSDDENAVDHLPHEVFIIGQGTTITPQANGYLYCFANDAWQTYGNNRGSVRLTVEVEGSA</sequence>
<evidence type="ECO:0000313" key="3">
    <source>
        <dbReference type="Proteomes" id="UP000308530"/>
    </source>
</evidence>
<organism evidence="2 3">
    <name type="scientific">Peteryoungia desertarenae</name>
    <dbReference type="NCBI Taxonomy" id="1813451"/>
    <lineage>
        <taxon>Bacteria</taxon>
        <taxon>Pseudomonadati</taxon>
        <taxon>Pseudomonadota</taxon>
        <taxon>Alphaproteobacteria</taxon>
        <taxon>Hyphomicrobiales</taxon>
        <taxon>Rhizobiaceae</taxon>
        <taxon>Peteryoungia</taxon>
    </lineage>
</organism>
<gene>
    <name evidence="2" type="ORF">FE840_016645</name>
</gene>
<dbReference type="PANTHER" id="PTHR33840">
    <property type="match status" value="1"/>
</dbReference>
<name>A0ABX6QS05_9HYPH</name>
<reference evidence="2 3" key="1">
    <citation type="submission" date="2020-06" db="EMBL/GenBank/DDBJ databases">
        <title>Genome sequence of Rhizobium sp strain ADMK78.</title>
        <authorList>
            <person name="Rahi P."/>
        </authorList>
    </citation>
    <scope>NUCLEOTIDE SEQUENCE [LARGE SCALE GENOMIC DNA]</scope>
    <source>
        <strain evidence="2 3">ADMK78</strain>
    </source>
</reference>